<organism evidence="10 11">
    <name type="scientific">Chlamydomonas eustigma</name>
    <dbReference type="NCBI Taxonomy" id="1157962"/>
    <lineage>
        <taxon>Eukaryota</taxon>
        <taxon>Viridiplantae</taxon>
        <taxon>Chlorophyta</taxon>
        <taxon>core chlorophytes</taxon>
        <taxon>Chlorophyceae</taxon>
        <taxon>CS clade</taxon>
        <taxon>Chlamydomonadales</taxon>
        <taxon>Chlamydomonadaceae</taxon>
        <taxon>Chlamydomonas</taxon>
    </lineage>
</organism>
<evidence type="ECO:0000256" key="5">
    <source>
        <dbReference type="ARBA" id="ARBA00023136"/>
    </source>
</evidence>
<evidence type="ECO:0000313" key="11">
    <source>
        <dbReference type="Proteomes" id="UP000232323"/>
    </source>
</evidence>
<evidence type="ECO:0000256" key="3">
    <source>
        <dbReference type="ARBA" id="ARBA00022692"/>
    </source>
</evidence>
<evidence type="ECO:0000313" key="10">
    <source>
        <dbReference type="EMBL" id="GAX83289.1"/>
    </source>
</evidence>
<dbReference type="InterPro" id="IPR011759">
    <property type="entry name" value="Cyt_c_oxidase_su2_TM_dom"/>
</dbReference>
<keyword evidence="4 7" id="KW-1133">Transmembrane helix</keyword>
<evidence type="ECO:0000256" key="7">
    <source>
        <dbReference type="SAM" id="Phobius"/>
    </source>
</evidence>
<accession>A0A250XK33</accession>
<dbReference type="GO" id="GO:0042773">
    <property type="term" value="P:ATP synthesis coupled electron transport"/>
    <property type="evidence" value="ECO:0007669"/>
    <property type="project" value="TreeGrafter"/>
</dbReference>
<feature type="domain" description="Cytochrome oxidase subunit II transmembrane region profile" evidence="9">
    <location>
        <begin position="146"/>
        <end position="242"/>
    </location>
</feature>
<dbReference type="Gene3D" id="1.10.287.90">
    <property type="match status" value="1"/>
</dbReference>
<dbReference type="GO" id="GO:0004129">
    <property type="term" value="F:cytochrome-c oxidase activity"/>
    <property type="evidence" value="ECO:0007669"/>
    <property type="project" value="InterPro"/>
</dbReference>
<comment type="similarity">
    <text evidence="2">Belongs to the cytochrome c oxidase subunit 2 family.</text>
</comment>
<proteinExistence type="inferred from homology"/>
<evidence type="ECO:0000256" key="4">
    <source>
        <dbReference type="ARBA" id="ARBA00022989"/>
    </source>
</evidence>
<dbReference type="InterPro" id="IPR036257">
    <property type="entry name" value="Cyt_c_oxidase_su2_TM_sf"/>
</dbReference>
<dbReference type="STRING" id="1157962.A0A250XK33"/>
<dbReference type="GO" id="GO:0016020">
    <property type="term" value="C:membrane"/>
    <property type="evidence" value="ECO:0007669"/>
    <property type="project" value="UniProtKB-SubCell"/>
</dbReference>
<comment type="caution">
    <text evidence="10">The sequence shown here is derived from an EMBL/GenBank/DDBJ whole genome shotgun (WGS) entry which is preliminary data.</text>
</comment>
<dbReference type="AlphaFoldDB" id="A0A250XK33"/>
<feature type="transmembrane region" description="Helical" evidence="7">
    <location>
        <begin position="212"/>
        <end position="236"/>
    </location>
</feature>
<dbReference type="SUPFAM" id="SSF81464">
    <property type="entry name" value="Cytochrome c oxidase subunit II-like, transmembrane region"/>
    <property type="match status" value="1"/>
</dbReference>
<dbReference type="Proteomes" id="UP000232323">
    <property type="component" value="Unassembled WGS sequence"/>
</dbReference>
<keyword evidence="3 7" id="KW-0812">Transmembrane</keyword>
<dbReference type="PROSITE" id="PS50857">
    <property type="entry name" value="COX2_CUA"/>
    <property type="match status" value="1"/>
</dbReference>
<feature type="domain" description="Cytochrome oxidase subunit II copper A binding" evidence="8">
    <location>
        <begin position="244"/>
        <end position="287"/>
    </location>
</feature>
<dbReference type="PANTHER" id="PTHR22888:SF9">
    <property type="entry name" value="CYTOCHROME C OXIDASE SUBUNIT 2"/>
    <property type="match status" value="1"/>
</dbReference>
<dbReference type="PRINTS" id="PR01166">
    <property type="entry name" value="CYCOXIDASEII"/>
</dbReference>
<evidence type="ECO:0000259" key="8">
    <source>
        <dbReference type="PROSITE" id="PS50857"/>
    </source>
</evidence>
<dbReference type="GO" id="GO:0005507">
    <property type="term" value="F:copper ion binding"/>
    <property type="evidence" value="ECO:0007669"/>
    <property type="project" value="InterPro"/>
</dbReference>
<evidence type="ECO:0000259" key="9">
    <source>
        <dbReference type="PROSITE" id="PS50999"/>
    </source>
</evidence>
<dbReference type="PANTHER" id="PTHR22888">
    <property type="entry name" value="CYTOCHROME C OXIDASE, SUBUNIT II"/>
    <property type="match status" value="1"/>
</dbReference>
<evidence type="ECO:0000256" key="2">
    <source>
        <dbReference type="ARBA" id="ARBA00007866"/>
    </source>
</evidence>
<comment type="subcellular location">
    <subcellularLocation>
        <location evidence="1">Membrane</location>
        <topology evidence="1">Multi-pass membrane protein</topology>
    </subcellularLocation>
</comment>
<gene>
    <name evidence="10" type="ORF">CEUSTIGMA_g10715.t1</name>
</gene>
<keyword evidence="11" id="KW-1185">Reference proteome</keyword>
<dbReference type="PROSITE" id="PS50999">
    <property type="entry name" value="COX2_TM"/>
    <property type="match status" value="1"/>
</dbReference>
<dbReference type="Pfam" id="PF02790">
    <property type="entry name" value="COX2_TM"/>
    <property type="match status" value="1"/>
</dbReference>
<sequence>MLQAVPFALRLGQGCKAESKLLWNAAMFSSTSNVSSANSEMEVVSYAEKKVAQYSASEAAALAEKKKYLGTLPGGLGSITLGNTTSWRSPFSSMRSVSTSTAATASAVTAEETAPQKSLWRRLAAAAAAVVGAVALAVAPPAAADAPAPWQFGFQDSASSTAQAAHDLHHDVMFFVITISVLVLYLTFQFATKFHYSFQGPLAEKITHNTALEVAWTVFPTLVVLLIAIPSLTLIYSMDQHNDRPGLTVKVIGRQWYWSYEMHDHLQHKLVDPDRLVAIAEKSLTRA</sequence>
<dbReference type="InterPro" id="IPR045187">
    <property type="entry name" value="CcO_II"/>
</dbReference>
<dbReference type="OrthoDB" id="539285at2759"/>
<reference evidence="10 11" key="1">
    <citation type="submission" date="2017-08" db="EMBL/GenBank/DDBJ databases">
        <title>Acidophilic green algal genome provides insights into adaptation to an acidic environment.</title>
        <authorList>
            <person name="Hirooka S."/>
            <person name="Hirose Y."/>
            <person name="Kanesaki Y."/>
            <person name="Higuchi S."/>
            <person name="Fujiwara T."/>
            <person name="Onuma R."/>
            <person name="Era A."/>
            <person name="Ohbayashi R."/>
            <person name="Uzuka A."/>
            <person name="Nozaki H."/>
            <person name="Yoshikawa H."/>
            <person name="Miyagishima S.Y."/>
        </authorList>
    </citation>
    <scope>NUCLEOTIDE SEQUENCE [LARGE SCALE GENOMIC DNA]</scope>
    <source>
        <strain evidence="10 11">NIES-2499</strain>
    </source>
</reference>
<name>A0A250XK33_9CHLO</name>
<evidence type="ECO:0000256" key="6">
    <source>
        <dbReference type="ARBA" id="ARBA00031389"/>
    </source>
</evidence>
<feature type="transmembrane region" description="Helical" evidence="7">
    <location>
        <begin position="172"/>
        <end position="191"/>
    </location>
</feature>
<keyword evidence="5 7" id="KW-0472">Membrane</keyword>
<dbReference type="EMBL" id="BEGY01000095">
    <property type="protein sequence ID" value="GAX83289.1"/>
    <property type="molecule type" value="Genomic_DNA"/>
</dbReference>
<protein>
    <recommendedName>
        <fullName evidence="6">Cytochrome c oxidase polypeptide II</fullName>
    </recommendedName>
</protein>
<feature type="transmembrane region" description="Helical" evidence="7">
    <location>
        <begin position="123"/>
        <end position="143"/>
    </location>
</feature>
<dbReference type="InterPro" id="IPR002429">
    <property type="entry name" value="CcO_II-like_C"/>
</dbReference>
<evidence type="ECO:0000256" key="1">
    <source>
        <dbReference type="ARBA" id="ARBA00004141"/>
    </source>
</evidence>